<dbReference type="SUPFAM" id="SSF81427">
    <property type="entry name" value="Mitochondrial cytochrome c oxidase subunit VIIc (aka VIIIa)"/>
    <property type="match status" value="1"/>
</dbReference>
<comment type="function">
    <text evidence="7">Component of the cytochrome c oxidase, the last enzyme in the mitochondrial electron transport chain which drives oxidative phosphorylation. The respiratory chain contains 3 multisubunit complexes succinate dehydrogenase (complex II, CII), ubiquinol-cytochrome c oxidoreductase (cytochrome b-c1 complex, complex III, CIII) and cytochrome c oxidase (complex IV, CIV), that cooperate to transfer electrons derived from NADH and succinate to molecular oxygen, creating an electrochemical gradient over the inner membrane that drives transmembrane transport and the ATP synthase. Cytochrome c oxidase is the component of the respiratory chain that catalyzes the reduction of oxygen to water. Electrons originating from reduced cytochrome c in the intermembrane space (IMS) are transferred via the dinuclear copper A center (CU(A)) of subunit 2 and heme A of subunit 1 to the active site in subunit 1, a binuclear center (BNC) formed by heme A3 and copper B (CU(B)). The BNC reduces molecular oxygen to 2 water molecules using 4 electrons from cytochrome c in the IMS and 4 protons from the mitochondrial matrix.</text>
</comment>
<accession>A0A9P6E8T8</accession>
<comment type="caution">
    <text evidence="8">The sequence shown here is derived from an EMBL/GenBank/DDBJ whole genome shotgun (WGS) entry which is preliminary data.</text>
</comment>
<dbReference type="InterPro" id="IPR036636">
    <property type="entry name" value="COX7C/Cox8_sf"/>
</dbReference>
<reference evidence="8" key="1">
    <citation type="submission" date="2020-11" db="EMBL/GenBank/DDBJ databases">
        <authorList>
            <consortium name="DOE Joint Genome Institute"/>
            <person name="Ahrendt S."/>
            <person name="Riley R."/>
            <person name="Andreopoulos W."/>
            <person name="Labutti K."/>
            <person name="Pangilinan J."/>
            <person name="Ruiz-Duenas F.J."/>
            <person name="Barrasa J.M."/>
            <person name="Sanchez-Garcia M."/>
            <person name="Camarero S."/>
            <person name="Miyauchi S."/>
            <person name="Serrano A."/>
            <person name="Linde D."/>
            <person name="Babiker R."/>
            <person name="Drula E."/>
            <person name="Ayuso-Fernandez I."/>
            <person name="Pacheco R."/>
            <person name="Padilla G."/>
            <person name="Ferreira P."/>
            <person name="Barriuso J."/>
            <person name="Kellner H."/>
            <person name="Castanera R."/>
            <person name="Alfaro M."/>
            <person name="Ramirez L."/>
            <person name="Pisabarro A.G."/>
            <person name="Kuo A."/>
            <person name="Tritt A."/>
            <person name="Lipzen A."/>
            <person name="He G."/>
            <person name="Yan M."/>
            <person name="Ng V."/>
            <person name="Cullen D."/>
            <person name="Martin F."/>
            <person name="Rosso M.-N."/>
            <person name="Henrissat B."/>
            <person name="Hibbett D."/>
            <person name="Martinez A.T."/>
            <person name="Grigoriev I.V."/>
        </authorList>
    </citation>
    <scope>NUCLEOTIDE SEQUENCE</scope>
    <source>
        <strain evidence="8">CBS 506.95</strain>
    </source>
</reference>
<dbReference type="GO" id="GO:0006123">
    <property type="term" value="P:mitochondrial electron transport, cytochrome c to oxygen"/>
    <property type="evidence" value="ECO:0007669"/>
    <property type="project" value="UniProtKB-UniRule"/>
</dbReference>
<keyword evidence="7" id="KW-1133">Transmembrane helix</keyword>
<gene>
    <name evidence="8" type="ORF">CPB83DRAFT_861137</name>
</gene>
<dbReference type="GO" id="GO:0005743">
    <property type="term" value="C:mitochondrial inner membrane"/>
    <property type="evidence" value="ECO:0007669"/>
    <property type="project" value="UniProtKB-SubCell"/>
</dbReference>
<evidence type="ECO:0000313" key="9">
    <source>
        <dbReference type="Proteomes" id="UP000807306"/>
    </source>
</evidence>
<keyword evidence="5 7" id="KW-0496">Mitochondrion</keyword>
<dbReference type="AlphaFoldDB" id="A0A9P6E8T8"/>
<evidence type="ECO:0000256" key="2">
    <source>
        <dbReference type="ARBA" id="ARBA00004673"/>
    </source>
</evidence>
<evidence type="ECO:0000256" key="5">
    <source>
        <dbReference type="ARBA" id="ARBA00023128"/>
    </source>
</evidence>
<keyword evidence="4 7" id="KW-0999">Mitochondrion inner membrane</keyword>
<dbReference type="EMBL" id="MU157897">
    <property type="protein sequence ID" value="KAF9524562.1"/>
    <property type="molecule type" value="Genomic_DNA"/>
</dbReference>
<protein>
    <recommendedName>
        <fullName evidence="7">Cytochrome c oxidase subunit 8, mitochondrial</fullName>
    </recommendedName>
    <alternativeName>
        <fullName evidence="7">Cytochrome c oxidase polypeptide VIII</fullName>
    </alternativeName>
</protein>
<keyword evidence="7" id="KW-0809">Transit peptide</keyword>
<sequence>MSLITPCAMHFSRSLSQKSGFYTRTTIRQIHSQHNPMPFSSENRRLFAVKCLLYMGTGFSVPFIASWWHIHRTVEK</sequence>
<organism evidence="8 9">
    <name type="scientific">Crepidotus variabilis</name>
    <dbReference type="NCBI Taxonomy" id="179855"/>
    <lineage>
        <taxon>Eukaryota</taxon>
        <taxon>Fungi</taxon>
        <taxon>Dikarya</taxon>
        <taxon>Basidiomycota</taxon>
        <taxon>Agaricomycotina</taxon>
        <taxon>Agaricomycetes</taxon>
        <taxon>Agaricomycetidae</taxon>
        <taxon>Agaricales</taxon>
        <taxon>Agaricineae</taxon>
        <taxon>Crepidotaceae</taxon>
        <taxon>Crepidotus</taxon>
    </lineage>
</organism>
<proteinExistence type="inferred from homology"/>
<evidence type="ECO:0000256" key="3">
    <source>
        <dbReference type="ARBA" id="ARBA00010514"/>
    </source>
</evidence>
<comment type="subcellular location">
    <subcellularLocation>
        <location evidence="1 7">Mitochondrion inner membrane</location>
        <topology evidence="1 7">Single-pass membrane protein</topology>
    </subcellularLocation>
</comment>
<evidence type="ECO:0000256" key="4">
    <source>
        <dbReference type="ARBA" id="ARBA00022792"/>
    </source>
</evidence>
<dbReference type="GO" id="GO:0045277">
    <property type="term" value="C:respiratory chain complex IV"/>
    <property type="evidence" value="ECO:0007669"/>
    <property type="project" value="UniProtKB-UniRule"/>
</dbReference>
<keyword evidence="7" id="KW-0812">Transmembrane</keyword>
<comment type="pathway">
    <text evidence="2 7">Energy metabolism; oxidative phosphorylation.</text>
</comment>
<keyword evidence="9" id="KW-1185">Reference proteome</keyword>
<dbReference type="Gene3D" id="4.10.49.10">
    <property type="entry name" value="Cytochrome c oxidase subunit VIIc"/>
    <property type="match status" value="1"/>
</dbReference>
<evidence type="ECO:0000313" key="8">
    <source>
        <dbReference type="EMBL" id="KAF9524562.1"/>
    </source>
</evidence>
<evidence type="ECO:0000256" key="6">
    <source>
        <dbReference type="ARBA" id="ARBA00023136"/>
    </source>
</evidence>
<evidence type="ECO:0000256" key="7">
    <source>
        <dbReference type="RuleBase" id="RU368123"/>
    </source>
</evidence>
<comment type="similarity">
    <text evidence="3 7">Belongs to the cytochrome c oxidase VIIc family.</text>
</comment>
<evidence type="ECO:0000256" key="1">
    <source>
        <dbReference type="ARBA" id="ARBA00004434"/>
    </source>
</evidence>
<dbReference type="Pfam" id="PF02935">
    <property type="entry name" value="COX7C"/>
    <property type="match status" value="1"/>
</dbReference>
<keyword evidence="6 7" id="KW-0472">Membrane</keyword>
<dbReference type="Proteomes" id="UP000807306">
    <property type="component" value="Unassembled WGS sequence"/>
</dbReference>
<dbReference type="InterPro" id="IPR004202">
    <property type="entry name" value="COX7C/Cox8"/>
</dbReference>
<comment type="subunit">
    <text evidence="7">Component of the cytochrome c oxidase (complex IV, CIV), a multisubunit enzyme composed of a catalytic core of 3 subunits and several supernumerary subunits. The complex exists as a monomer or a dimer and forms supercomplexes (SCs) in the inner mitochondrial membrane with ubiquinol-cytochrome c oxidoreductase (cytochrome b-c1 complex, complex III, CIII).</text>
</comment>
<feature type="transmembrane region" description="Helical" evidence="7">
    <location>
        <begin position="47"/>
        <end position="70"/>
    </location>
</feature>
<name>A0A9P6E8T8_9AGAR</name>
<dbReference type="OrthoDB" id="9974841at2759"/>